<evidence type="ECO:0008006" key="5">
    <source>
        <dbReference type="Google" id="ProtNLM"/>
    </source>
</evidence>
<dbReference type="InterPro" id="IPR013977">
    <property type="entry name" value="GcvT_C"/>
</dbReference>
<evidence type="ECO:0000259" key="3">
    <source>
        <dbReference type="Pfam" id="PF08669"/>
    </source>
</evidence>
<dbReference type="FunFam" id="2.40.30.110:FF:000008">
    <property type="entry name" value="Sarcosine dehydrogenase"/>
    <property type="match status" value="1"/>
</dbReference>
<dbReference type="SUPFAM" id="SSF101790">
    <property type="entry name" value="Aminomethyltransferase beta-barrel domain"/>
    <property type="match status" value="1"/>
</dbReference>
<evidence type="ECO:0000259" key="2">
    <source>
        <dbReference type="Pfam" id="PF01571"/>
    </source>
</evidence>
<gene>
    <name evidence="4" type="ORF">OSIN01602_LOCUS11797</name>
</gene>
<dbReference type="Gene3D" id="4.10.1250.10">
    <property type="entry name" value="Aminomethyltransferase fragment"/>
    <property type="match status" value="1"/>
</dbReference>
<evidence type="ECO:0000256" key="1">
    <source>
        <dbReference type="ARBA" id="ARBA00008609"/>
    </source>
</evidence>
<dbReference type="Pfam" id="PF01571">
    <property type="entry name" value="GCV_T"/>
    <property type="match status" value="1"/>
</dbReference>
<dbReference type="InterPro" id="IPR027266">
    <property type="entry name" value="TrmE/GcvT-like"/>
</dbReference>
<organism evidence="4">
    <name type="scientific">Trieres chinensis</name>
    <name type="common">Marine centric diatom</name>
    <name type="synonym">Odontella sinensis</name>
    <dbReference type="NCBI Taxonomy" id="1514140"/>
    <lineage>
        <taxon>Eukaryota</taxon>
        <taxon>Sar</taxon>
        <taxon>Stramenopiles</taxon>
        <taxon>Ochrophyta</taxon>
        <taxon>Bacillariophyta</taxon>
        <taxon>Mediophyceae</taxon>
        <taxon>Biddulphiophycidae</taxon>
        <taxon>Eupodiscales</taxon>
        <taxon>Parodontellaceae</taxon>
        <taxon>Trieres</taxon>
    </lineage>
</organism>
<dbReference type="PANTHER" id="PTHR43757">
    <property type="entry name" value="AMINOMETHYLTRANSFERASE"/>
    <property type="match status" value="1"/>
</dbReference>
<dbReference type="InterPro" id="IPR028896">
    <property type="entry name" value="GcvT/YgfZ/DmdA"/>
</dbReference>
<feature type="domain" description="GCVT N-terminal" evidence="2">
    <location>
        <begin position="2"/>
        <end position="100"/>
    </location>
</feature>
<dbReference type="SUPFAM" id="SSF103025">
    <property type="entry name" value="Folate-binding domain"/>
    <property type="match status" value="1"/>
</dbReference>
<evidence type="ECO:0000313" key="4">
    <source>
        <dbReference type="EMBL" id="CAD9342822.1"/>
    </source>
</evidence>
<name>A0A7S1ZLG9_TRICV</name>
<dbReference type="AlphaFoldDB" id="A0A7S1ZLG9"/>
<dbReference type="InterPro" id="IPR029043">
    <property type="entry name" value="GcvT/YgfZ_C"/>
</dbReference>
<dbReference type="GO" id="GO:0005739">
    <property type="term" value="C:mitochondrion"/>
    <property type="evidence" value="ECO:0007669"/>
    <property type="project" value="TreeGrafter"/>
</dbReference>
<dbReference type="InterPro" id="IPR006222">
    <property type="entry name" value="GCVT_N"/>
</dbReference>
<proteinExistence type="inferred from homology"/>
<dbReference type="Gene3D" id="3.30.1360.120">
    <property type="entry name" value="Probable tRNA modification gtpase trme, domain 1"/>
    <property type="match status" value="1"/>
</dbReference>
<dbReference type="Pfam" id="PF08669">
    <property type="entry name" value="GCV_T_C"/>
    <property type="match status" value="1"/>
</dbReference>
<protein>
    <recommendedName>
        <fullName evidence="5">Glycine cleavage T-protein C-terminal barrel domain-containing protein</fullName>
    </recommendedName>
</protein>
<accession>A0A7S1ZLG9</accession>
<comment type="similarity">
    <text evidence="1">Belongs to the GcvT family.</text>
</comment>
<dbReference type="EMBL" id="HBGO01020555">
    <property type="protein sequence ID" value="CAD9342822.1"/>
    <property type="molecule type" value="Transcribed_RNA"/>
</dbReference>
<feature type="domain" description="Aminomethyltransferase C-terminal" evidence="3">
    <location>
        <begin position="125"/>
        <end position="209"/>
    </location>
</feature>
<sequence>MKQFPFRGVAEIDIGYARALCMRITYVGELGYELYIPVEQSQYVYDLITSHEDKFQLKHAGLRALGSLRMEKAYRDYGHDIDNTDTILECGLGFTCDFGKPEGFIGMEQVLSQKKKAKEDGGHRKRMAQVLLQDPDPLMHHGEVLWRNGKRVSEIRSASYGHTLGAAVGLTMLENDDPINKKWIQEGTWSVEIAGDMFPCTVSLAPLYDPKNERIKCDF</sequence>
<reference evidence="4" key="1">
    <citation type="submission" date="2021-01" db="EMBL/GenBank/DDBJ databases">
        <authorList>
            <person name="Corre E."/>
            <person name="Pelletier E."/>
            <person name="Niang G."/>
            <person name="Scheremetjew M."/>
            <person name="Finn R."/>
            <person name="Kale V."/>
            <person name="Holt S."/>
            <person name="Cochrane G."/>
            <person name="Meng A."/>
            <person name="Brown T."/>
            <person name="Cohen L."/>
        </authorList>
    </citation>
    <scope>NUCLEOTIDE SEQUENCE</scope>
    <source>
        <strain evidence="4">Grunow 1884</strain>
    </source>
</reference>
<dbReference type="PANTHER" id="PTHR43757:SF15">
    <property type="entry name" value="PYRUVATE DEHYDROGENASE PHOSPHATASE REGULATORY SUBUNIT, MITOCHONDRIAL-LIKE"/>
    <property type="match status" value="1"/>
</dbReference>
<dbReference type="Gene3D" id="2.40.30.110">
    <property type="entry name" value="Aminomethyltransferase beta-barrel domains"/>
    <property type="match status" value="1"/>
</dbReference>